<evidence type="ECO:0000259" key="17">
    <source>
        <dbReference type="Pfam" id="PF00520"/>
    </source>
</evidence>
<sequence>MSKPSTPATAGSTSSSASGGSGKFRWRVDAEKNVVVWNFDRRGWTKTEGDDWNIYWASKTTIKNIFNPETGVRLVDGQYINHFPNHYELTRKDLMVKNIKRYKKEMLAAAAQATTDTGGASPTMYPTESLDFFPTTYTLPADYSLFVEEFRRNPNVMWIMKPCSQAQGKGIFIINKLSQTKKWANQRWTNMPIKEGYVVSRYIENPLLVGGKKFDLRMYVLVLSYRPMQALVYREGFARFCNVKYSAAADDMDNPYMHLTNVAVQKNNEDYNSNHGGKWSVANLCLYVEATRGRGAGEKLLRDIHGVMLHALRAVQNVIINDPHCFECYGYDIIVDDNLKPWLVEVNASPSLTTTTPEDRSMKSRLLRNVLELAVAADAGPDQRRAVLPPPTLSPTSGFSWLLNETTQLEADRLRADALRKNAKLASSAQWRSIVMGSERKLERKLRRKEEKKGLVDESEASSKIDVAPGELEDSTVPVDAATFEESAAPMESIDQGKAQRVMPIGELPSRQKPKTGKPPRKKKKKVEEELEAEPVEFRVNGILVDRDVKGGAKKEWMGVYMVLFRTSTPMGQRVAFILIGLVTISVSVAVLDSVKEIRVQIGDYLLVIEFVFTVLFTIEYGLRIVCLRKPGKFIFSLLGFVDMCALVPSYVAYIFPEARPLLHLAVLRIFRVMRVFRLMRLARFVDASAALTENIDTNRRNIAVFLVALFTVILVIGCAMYLIEGDRQFGNIPVSLYWTVVTITTVGYGDISPQTIVGRILATLVMFVGYGIIASPTLLSAPPSAPATSEIVDCPKCTKVLECVRCFQKFHQESANFCCMCAEPLRKPEVKALRANGEERRRTPKQRASIGDGNGFPKTPTPLPETTGTNMSPLDETKPAESVFPPSEEVKLTESTTITC</sequence>
<keyword evidence="7" id="KW-0493">Microtubule</keyword>
<keyword evidence="10 16" id="KW-1133">Transmembrane helix</keyword>
<proteinExistence type="inferred from homology"/>
<dbReference type="GO" id="GO:0005524">
    <property type="term" value="F:ATP binding"/>
    <property type="evidence" value="ECO:0007669"/>
    <property type="project" value="UniProtKB-KW"/>
</dbReference>
<evidence type="ECO:0000256" key="13">
    <source>
        <dbReference type="ARBA" id="ARBA00023212"/>
    </source>
</evidence>
<keyword evidence="13" id="KW-0206">Cytoskeleton</keyword>
<keyword evidence="8" id="KW-0547">Nucleotide-binding</keyword>
<evidence type="ECO:0000256" key="16">
    <source>
        <dbReference type="SAM" id="Phobius"/>
    </source>
</evidence>
<evidence type="ECO:0000313" key="18">
    <source>
        <dbReference type="EMBL" id="KAG6965771.1"/>
    </source>
</evidence>
<dbReference type="Proteomes" id="UP000709295">
    <property type="component" value="Unassembled WGS sequence"/>
</dbReference>
<dbReference type="GO" id="GO:0000226">
    <property type="term" value="P:microtubule cytoskeleton organization"/>
    <property type="evidence" value="ECO:0007669"/>
    <property type="project" value="TreeGrafter"/>
</dbReference>
<comment type="similarity">
    <text evidence="3">Belongs to the tubulin polyglutamylase family.</text>
</comment>
<feature type="region of interest" description="Disordered" evidence="15">
    <location>
        <begin position="1"/>
        <end position="22"/>
    </location>
</feature>
<evidence type="ECO:0000256" key="2">
    <source>
        <dbReference type="ARBA" id="ARBA00004141"/>
    </source>
</evidence>
<dbReference type="PANTHER" id="PTHR12241:SF31">
    <property type="entry name" value="POLYGLUTAMYLASE COMPLEX SUBUNIT TTLL1"/>
    <property type="match status" value="1"/>
</dbReference>
<feature type="transmembrane region" description="Helical" evidence="16">
    <location>
        <begin position="635"/>
        <end position="656"/>
    </location>
</feature>
<dbReference type="InterPro" id="IPR005821">
    <property type="entry name" value="Ion_trans_dom"/>
</dbReference>
<evidence type="ECO:0000256" key="4">
    <source>
        <dbReference type="ARBA" id="ARBA00022490"/>
    </source>
</evidence>
<evidence type="ECO:0000313" key="19">
    <source>
        <dbReference type="Proteomes" id="UP000709295"/>
    </source>
</evidence>
<dbReference type="GO" id="GO:0005874">
    <property type="term" value="C:microtubule"/>
    <property type="evidence" value="ECO:0007669"/>
    <property type="project" value="UniProtKB-KW"/>
</dbReference>
<keyword evidence="4" id="KW-0963">Cytoplasm</keyword>
<organism evidence="18 19">
    <name type="scientific">Phytophthora aleatoria</name>
    <dbReference type="NCBI Taxonomy" id="2496075"/>
    <lineage>
        <taxon>Eukaryota</taxon>
        <taxon>Sar</taxon>
        <taxon>Stramenopiles</taxon>
        <taxon>Oomycota</taxon>
        <taxon>Peronosporomycetes</taxon>
        <taxon>Peronosporales</taxon>
        <taxon>Peronosporaceae</taxon>
        <taxon>Phytophthora</taxon>
    </lineage>
</organism>
<evidence type="ECO:0000256" key="14">
    <source>
        <dbReference type="ARBA" id="ARBA00023273"/>
    </source>
</evidence>
<evidence type="ECO:0000256" key="1">
    <source>
        <dbReference type="ARBA" id="ARBA00004120"/>
    </source>
</evidence>
<reference evidence="18" key="1">
    <citation type="submission" date="2021-01" db="EMBL/GenBank/DDBJ databases">
        <title>Phytophthora aleatoria, a newly-described species from Pinus radiata is distinct from Phytophthora cactorum isolates based on comparative genomics.</title>
        <authorList>
            <person name="Mcdougal R."/>
            <person name="Panda P."/>
            <person name="Williams N."/>
            <person name="Studholme D.J."/>
        </authorList>
    </citation>
    <scope>NUCLEOTIDE SEQUENCE</scope>
    <source>
        <strain evidence="18">NZFS 4037</strain>
    </source>
</reference>
<feature type="region of interest" description="Disordered" evidence="15">
    <location>
        <begin position="834"/>
        <end position="901"/>
    </location>
</feature>
<feature type="domain" description="Ion transport" evidence="17">
    <location>
        <begin position="577"/>
        <end position="775"/>
    </location>
</feature>
<feature type="region of interest" description="Disordered" evidence="15">
    <location>
        <begin position="446"/>
        <end position="529"/>
    </location>
</feature>
<protein>
    <recommendedName>
        <fullName evidence="17">Ion transport domain-containing protein</fullName>
    </recommendedName>
</protein>
<keyword evidence="6 16" id="KW-0812">Transmembrane</keyword>
<keyword evidence="5" id="KW-0436">Ligase</keyword>
<evidence type="ECO:0000256" key="9">
    <source>
        <dbReference type="ARBA" id="ARBA00022840"/>
    </source>
</evidence>
<dbReference type="AlphaFoldDB" id="A0A8J5M8E9"/>
<evidence type="ECO:0000256" key="7">
    <source>
        <dbReference type="ARBA" id="ARBA00022701"/>
    </source>
</evidence>
<keyword evidence="14" id="KW-0966">Cell projection</keyword>
<accession>A0A8J5M8E9</accession>
<keyword evidence="19" id="KW-1185">Reference proteome</keyword>
<keyword evidence="9" id="KW-0067">ATP-binding</keyword>
<feature type="transmembrane region" description="Helical" evidence="16">
    <location>
        <begin position="761"/>
        <end position="780"/>
    </location>
</feature>
<keyword evidence="12 16" id="KW-0472">Membrane</keyword>
<evidence type="ECO:0000256" key="10">
    <source>
        <dbReference type="ARBA" id="ARBA00022989"/>
    </source>
</evidence>
<dbReference type="PROSITE" id="PS51221">
    <property type="entry name" value="TTL"/>
    <property type="match status" value="1"/>
</dbReference>
<evidence type="ECO:0000256" key="3">
    <source>
        <dbReference type="ARBA" id="ARBA00006118"/>
    </source>
</evidence>
<feature type="compositionally biased region" description="Basic residues" evidence="15">
    <location>
        <begin position="512"/>
        <end position="525"/>
    </location>
</feature>
<dbReference type="GO" id="GO:0015631">
    <property type="term" value="F:tubulin binding"/>
    <property type="evidence" value="ECO:0007669"/>
    <property type="project" value="TreeGrafter"/>
</dbReference>
<dbReference type="GO" id="GO:0036064">
    <property type="term" value="C:ciliary basal body"/>
    <property type="evidence" value="ECO:0007669"/>
    <property type="project" value="TreeGrafter"/>
</dbReference>
<dbReference type="GO" id="GO:0005216">
    <property type="term" value="F:monoatomic ion channel activity"/>
    <property type="evidence" value="ECO:0007669"/>
    <property type="project" value="InterPro"/>
</dbReference>
<feature type="compositionally biased region" description="Low complexity" evidence="15">
    <location>
        <begin position="1"/>
        <end position="18"/>
    </location>
</feature>
<feature type="transmembrane region" description="Helical" evidence="16">
    <location>
        <begin position="605"/>
        <end position="623"/>
    </location>
</feature>
<name>A0A8J5M8E9_9STRA</name>
<dbReference type="GO" id="GO:0070740">
    <property type="term" value="F:tubulin-glutamic acid ligase activity"/>
    <property type="evidence" value="ECO:0007669"/>
    <property type="project" value="TreeGrafter"/>
</dbReference>
<dbReference type="PANTHER" id="PTHR12241">
    <property type="entry name" value="TUBULIN POLYGLUTAMYLASE"/>
    <property type="match status" value="1"/>
</dbReference>
<dbReference type="Pfam" id="PF00520">
    <property type="entry name" value="Ion_trans"/>
    <property type="match status" value="1"/>
</dbReference>
<dbReference type="Pfam" id="PF03133">
    <property type="entry name" value="TTL"/>
    <property type="match status" value="1"/>
</dbReference>
<evidence type="ECO:0000256" key="11">
    <source>
        <dbReference type="ARBA" id="ARBA00023069"/>
    </source>
</evidence>
<dbReference type="GO" id="GO:0016020">
    <property type="term" value="C:membrane"/>
    <property type="evidence" value="ECO:0007669"/>
    <property type="project" value="UniProtKB-SubCell"/>
</dbReference>
<evidence type="ECO:0000256" key="8">
    <source>
        <dbReference type="ARBA" id="ARBA00022741"/>
    </source>
</evidence>
<evidence type="ECO:0000256" key="15">
    <source>
        <dbReference type="SAM" id="MobiDB-lite"/>
    </source>
</evidence>
<dbReference type="EMBL" id="JAENGY010000326">
    <property type="protein sequence ID" value="KAG6965771.1"/>
    <property type="molecule type" value="Genomic_DNA"/>
</dbReference>
<feature type="compositionally biased region" description="Basic and acidic residues" evidence="15">
    <location>
        <begin position="446"/>
        <end position="456"/>
    </location>
</feature>
<evidence type="ECO:0000256" key="12">
    <source>
        <dbReference type="ARBA" id="ARBA00023136"/>
    </source>
</evidence>
<evidence type="ECO:0000256" key="5">
    <source>
        <dbReference type="ARBA" id="ARBA00022598"/>
    </source>
</evidence>
<feature type="transmembrane region" description="Helical" evidence="16">
    <location>
        <begin position="575"/>
        <end position="593"/>
    </location>
</feature>
<evidence type="ECO:0000256" key="6">
    <source>
        <dbReference type="ARBA" id="ARBA00022692"/>
    </source>
</evidence>
<feature type="transmembrane region" description="Helical" evidence="16">
    <location>
        <begin position="703"/>
        <end position="724"/>
    </location>
</feature>
<keyword evidence="11" id="KW-0969">Cilium</keyword>
<comment type="caution">
    <text evidence="18">The sequence shown here is derived from an EMBL/GenBank/DDBJ whole genome shotgun (WGS) entry which is preliminary data.</text>
</comment>
<dbReference type="InterPro" id="IPR004344">
    <property type="entry name" value="TTL/TTLL_fam"/>
</dbReference>
<feature type="transmembrane region" description="Helical" evidence="16">
    <location>
        <begin position="730"/>
        <end position="749"/>
    </location>
</feature>
<comment type="subcellular location">
    <subcellularLocation>
        <location evidence="1">Cytoplasm</location>
        <location evidence="1">Cytoskeleton</location>
        <location evidence="1">Cilium basal body</location>
    </subcellularLocation>
    <subcellularLocation>
        <location evidence="2">Membrane</location>
        <topology evidence="2">Multi-pass membrane protein</topology>
    </subcellularLocation>
</comment>
<gene>
    <name evidence="18" type="ORF">JG688_00007044</name>
</gene>